<evidence type="ECO:0000313" key="2">
    <source>
        <dbReference type="Proteomes" id="UP000654123"/>
    </source>
</evidence>
<name>A0A918EJG2_9ACTN</name>
<reference evidence="1" key="1">
    <citation type="journal article" date="2014" name="Int. J. Syst. Evol. Microbiol.">
        <title>Complete genome sequence of Corynebacterium casei LMG S-19264T (=DSM 44701T), isolated from a smear-ripened cheese.</title>
        <authorList>
            <consortium name="US DOE Joint Genome Institute (JGI-PGF)"/>
            <person name="Walter F."/>
            <person name="Albersmeier A."/>
            <person name="Kalinowski J."/>
            <person name="Ruckert C."/>
        </authorList>
    </citation>
    <scope>NUCLEOTIDE SEQUENCE</scope>
    <source>
        <strain evidence="1">JCM 4335</strain>
    </source>
</reference>
<sequence length="226" mass="24351">MLLAVCAGLLAVPAGSRSSGPPGVTDTRGFRLDPPVAFADFRMTDRLEESYVGEVGCAGEPAAPDCLRSTRADATGPGITPEDADRIVRNATGTGADYIRRSEAPESQNILVFRGLQGEVPDPERAARRMMRLIEKDEQVPFRRGPHVQRSGPYRDFPVEGAPGAVMICQDSDYSEVIGTEISSWSDATCIWADRSTVAATRGHGIRLDELAALTAELHGTARVRR</sequence>
<dbReference type="Proteomes" id="UP000654123">
    <property type="component" value="Unassembled WGS sequence"/>
</dbReference>
<accession>A0A918EJG2</accession>
<gene>
    <name evidence="1" type="ORF">GCM10010249_24530</name>
</gene>
<organism evidence="1 2">
    <name type="scientific">Streptomyces roseolilacinus</name>
    <dbReference type="NCBI Taxonomy" id="66904"/>
    <lineage>
        <taxon>Bacteria</taxon>
        <taxon>Bacillati</taxon>
        <taxon>Actinomycetota</taxon>
        <taxon>Actinomycetes</taxon>
        <taxon>Kitasatosporales</taxon>
        <taxon>Streptomycetaceae</taxon>
        <taxon>Streptomyces</taxon>
    </lineage>
</organism>
<reference evidence="1" key="2">
    <citation type="submission" date="2020-09" db="EMBL/GenBank/DDBJ databases">
        <authorList>
            <person name="Sun Q."/>
            <person name="Ohkuma M."/>
        </authorList>
    </citation>
    <scope>NUCLEOTIDE SEQUENCE</scope>
    <source>
        <strain evidence="1">JCM 4335</strain>
    </source>
</reference>
<keyword evidence="2" id="KW-1185">Reference proteome</keyword>
<comment type="caution">
    <text evidence="1">The sequence shown here is derived from an EMBL/GenBank/DDBJ whole genome shotgun (WGS) entry which is preliminary data.</text>
</comment>
<proteinExistence type="predicted"/>
<dbReference type="EMBL" id="BMSV01000004">
    <property type="protein sequence ID" value="GGQ05121.1"/>
    <property type="molecule type" value="Genomic_DNA"/>
</dbReference>
<protein>
    <submittedName>
        <fullName evidence="1">Uncharacterized protein</fullName>
    </submittedName>
</protein>
<evidence type="ECO:0000313" key="1">
    <source>
        <dbReference type="EMBL" id="GGQ05121.1"/>
    </source>
</evidence>
<dbReference type="AlphaFoldDB" id="A0A918EJG2"/>